<dbReference type="PIRSF" id="PIRSF000332">
    <property type="entry name" value="FMO"/>
    <property type="match status" value="1"/>
</dbReference>
<dbReference type="GO" id="GO:0050661">
    <property type="term" value="F:NADP binding"/>
    <property type="evidence" value="ECO:0007669"/>
    <property type="project" value="InterPro"/>
</dbReference>
<name>A0A4Y2C964_ARAVE</name>
<comment type="catalytic activity">
    <reaction evidence="23">
        <text>sulcatone + NADPH + O2 + H(+) = 4-methylpent-3-en-1-yl acetate + NADP(+) + H2O</text>
        <dbReference type="Rhea" id="RHEA:54864"/>
        <dbReference type="ChEBI" id="CHEBI:15377"/>
        <dbReference type="ChEBI" id="CHEBI:15378"/>
        <dbReference type="ChEBI" id="CHEBI:15379"/>
        <dbReference type="ChEBI" id="CHEBI:16310"/>
        <dbReference type="ChEBI" id="CHEBI:57783"/>
        <dbReference type="ChEBI" id="CHEBI:58349"/>
        <dbReference type="ChEBI" id="CHEBI:138373"/>
    </reaction>
    <physiologicalReaction direction="left-to-right" evidence="23">
        <dbReference type="Rhea" id="RHEA:54865"/>
    </physiologicalReaction>
</comment>
<dbReference type="InterPro" id="IPR002257">
    <property type="entry name" value="Flavin_mOase_5"/>
</dbReference>
<evidence type="ECO:0000256" key="15">
    <source>
        <dbReference type="ARBA" id="ARBA00023033"/>
    </source>
</evidence>
<accession>A0A4Y2C964</accession>
<evidence type="ECO:0000256" key="7">
    <source>
        <dbReference type="ARBA" id="ARBA00022630"/>
    </source>
</evidence>
<dbReference type="Gene3D" id="3.50.50.60">
    <property type="entry name" value="FAD/NAD(P)-binding domain"/>
    <property type="match status" value="1"/>
</dbReference>
<evidence type="ECO:0000313" key="36">
    <source>
        <dbReference type="Proteomes" id="UP000499080"/>
    </source>
</evidence>
<keyword evidence="6" id="KW-0597">Phosphoprotein</keyword>
<comment type="function">
    <text evidence="18">Acts as a Baeyer-Villiger monooxygenase on a broad range of substrates. Catalyzes the insertion of an oxygen atom into a carbon-carbon bond adjacent to a carbonyl, which converts ketones to esters. Active on diverse carbonyl compounds, whereas soft nucleophiles are mostly non- or poorly reactive. In contrast with other forms of FMO it is non- or poorly active on 'classical' substrates such as drugs, pesticides, and dietary components containing soft nucleophilic heteroatoms. Able to oxidize drug molecules bearing a carbonyl group on an aliphatic chain, such as nabumetone and pentoxifylline. Also, in the absence of substrates, shows slow but yet significant NADPH oxidase activity. Acts as a positive modulator of cholesterol biosynthesis as well as glucose homeostasis, promoting metabolic aging via pleiotropic effects.</text>
</comment>
<evidence type="ECO:0000256" key="33">
    <source>
        <dbReference type="RuleBase" id="RU361177"/>
    </source>
</evidence>
<comment type="catalytic activity">
    <reaction evidence="27">
        <text>trimethylamine + NADPH + O2 = trimethylamine N-oxide + NADP(+) + H2O</text>
        <dbReference type="Rhea" id="RHEA:31979"/>
        <dbReference type="ChEBI" id="CHEBI:15377"/>
        <dbReference type="ChEBI" id="CHEBI:15379"/>
        <dbReference type="ChEBI" id="CHEBI:15724"/>
        <dbReference type="ChEBI" id="CHEBI:57783"/>
        <dbReference type="ChEBI" id="CHEBI:58349"/>
        <dbReference type="ChEBI" id="CHEBI:58389"/>
        <dbReference type="EC" id="1.14.13.148"/>
    </reaction>
    <physiologicalReaction direction="left-to-right" evidence="27">
        <dbReference type="Rhea" id="RHEA:31980"/>
    </physiologicalReaction>
</comment>
<keyword evidence="16" id="KW-0443">Lipid metabolism</keyword>
<dbReference type="GO" id="GO:0006629">
    <property type="term" value="P:lipid metabolic process"/>
    <property type="evidence" value="ECO:0007669"/>
    <property type="project" value="UniProtKB-KW"/>
</dbReference>
<evidence type="ECO:0000256" key="29">
    <source>
        <dbReference type="ARBA" id="ARBA00048989"/>
    </source>
</evidence>
<organism evidence="35 36">
    <name type="scientific">Araneus ventricosus</name>
    <name type="common">Orbweaver spider</name>
    <name type="synonym">Epeira ventricosa</name>
    <dbReference type="NCBI Taxonomy" id="182803"/>
    <lineage>
        <taxon>Eukaryota</taxon>
        <taxon>Metazoa</taxon>
        <taxon>Ecdysozoa</taxon>
        <taxon>Arthropoda</taxon>
        <taxon>Chelicerata</taxon>
        <taxon>Arachnida</taxon>
        <taxon>Araneae</taxon>
        <taxon>Araneomorphae</taxon>
        <taxon>Entelegynae</taxon>
        <taxon>Araneoidea</taxon>
        <taxon>Araneidae</taxon>
        <taxon>Araneus</taxon>
    </lineage>
</organism>
<evidence type="ECO:0000256" key="8">
    <source>
        <dbReference type="ARBA" id="ARBA00022692"/>
    </source>
</evidence>
<comment type="catalytic activity">
    <reaction evidence="25">
        <text>hexan-3-one + NADPH + O2 + H(+) = ethyl butanoate + NADP(+) + H2O</text>
        <dbReference type="Rhea" id="RHEA:54844"/>
        <dbReference type="ChEBI" id="CHEBI:15377"/>
        <dbReference type="ChEBI" id="CHEBI:15378"/>
        <dbReference type="ChEBI" id="CHEBI:15379"/>
        <dbReference type="ChEBI" id="CHEBI:57783"/>
        <dbReference type="ChEBI" id="CHEBI:58349"/>
        <dbReference type="ChEBI" id="CHEBI:88764"/>
        <dbReference type="ChEBI" id="CHEBI:89891"/>
    </reaction>
    <physiologicalReaction direction="left-to-right" evidence="25">
        <dbReference type="Rhea" id="RHEA:54845"/>
    </physiologicalReaction>
</comment>
<keyword evidence="12" id="KW-0521">NADP</keyword>
<dbReference type="FunFam" id="3.50.50.60:FF:000159">
    <property type="entry name" value="Dimethylaniline monooxygenase [N-oxide-forming]"/>
    <property type="match status" value="1"/>
</dbReference>
<comment type="catalytic activity">
    <reaction evidence="21">
        <text>hexan-3-one + NADPH + O2 + H(+) = propyl propanoate + NADP(+) + H2O</text>
        <dbReference type="Rhea" id="RHEA:54848"/>
        <dbReference type="ChEBI" id="CHEBI:15377"/>
        <dbReference type="ChEBI" id="CHEBI:15378"/>
        <dbReference type="ChEBI" id="CHEBI:15379"/>
        <dbReference type="ChEBI" id="CHEBI:57783"/>
        <dbReference type="ChEBI" id="CHEBI:58349"/>
        <dbReference type="ChEBI" id="CHEBI:89828"/>
        <dbReference type="ChEBI" id="CHEBI:89891"/>
    </reaction>
    <physiologicalReaction direction="left-to-right" evidence="21">
        <dbReference type="Rhea" id="RHEA:54849"/>
    </physiologicalReaction>
</comment>
<dbReference type="PANTHER" id="PTHR23023">
    <property type="entry name" value="DIMETHYLANILINE MONOOXYGENASE"/>
    <property type="match status" value="1"/>
</dbReference>
<dbReference type="Proteomes" id="UP000499080">
    <property type="component" value="Unassembled WGS sequence"/>
</dbReference>
<reference evidence="35 36" key="1">
    <citation type="journal article" date="2019" name="Sci. Rep.">
        <title>Orb-weaving spider Araneus ventricosus genome elucidates the spidroin gene catalogue.</title>
        <authorList>
            <person name="Kono N."/>
            <person name="Nakamura H."/>
            <person name="Ohtoshi R."/>
            <person name="Moran D.A.P."/>
            <person name="Shinohara A."/>
            <person name="Yoshida Y."/>
            <person name="Fujiwara M."/>
            <person name="Mori M."/>
            <person name="Tomita M."/>
            <person name="Arakawa K."/>
        </authorList>
    </citation>
    <scope>NUCLEOTIDE SEQUENCE [LARGE SCALE GENOMIC DNA]</scope>
</reference>
<evidence type="ECO:0000256" key="21">
    <source>
        <dbReference type="ARBA" id="ARBA00047426"/>
    </source>
</evidence>
<proteinExistence type="inferred from homology"/>
<evidence type="ECO:0000256" key="28">
    <source>
        <dbReference type="ARBA" id="ARBA00048459"/>
    </source>
</evidence>
<comment type="catalytic activity">
    <reaction evidence="31">
        <text>N,N-dimethylaniline + NADPH + O2 + H(+) = N,N-dimethylaniline N-oxide + NADP(+) + H2O</text>
        <dbReference type="Rhea" id="RHEA:24468"/>
        <dbReference type="ChEBI" id="CHEBI:15377"/>
        <dbReference type="ChEBI" id="CHEBI:15378"/>
        <dbReference type="ChEBI" id="CHEBI:15379"/>
        <dbReference type="ChEBI" id="CHEBI:16269"/>
        <dbReference type="ChEBI" id="CHEBI:17735"/>
        <dbReference type="ChEBI" id="CHEBI:57783"/>
        <dbReference type="ChEBI" id="CHEBI:58349"/>
        <dbReference type="EC" id="1.14.13.8"/>
    </reaction>
    <physiologicalReaction direction="left-to-right" evidence="31">
        <dbReference type="Rhea" id="RHEA:24469"/>
    </physiologicalReaction>
</comment>
<comment type="similarity">
    <text evidence="4 33">Belongs to the FMO family.</text>
</comment>
<protein>
    <recommendedName>
        <fullName evidence="33">Flavin-containing monooxygenase</fullName>
        <ecNumber evidence="33">1.-.-.-</ecNumber>
    </recommendedName>
</protein>
<evidence type="ECO:0000256" key="11">
    <source>
        <dbReference type="ARBA" id="ARBA00022848"/>
    </source>
</evidence>
<evidence type="ECO:0000256" key="16">
    <source>
        <dbReference type="ARBA" id="ARBA00023098"/>
    </source>
</evidence>
<dbReference type="GO" id="GO:0034899">
    <property type="term" value="F:trimethylamine monooxygenase activity"/>
    <property type="evidence" value="ECO:0007669"/>
    <property type="project" value="UniProtKB-EC"/>
</dbReference>
<evidence type="ECO:0000256" key="23">
    <source>
        <dbReference type="ARBA" id="ARBA00047855"/>
    </source>
</evidence>
<evidence type="ECO:0000256" key="14">
    <source>
        <dbReference type="ARBA" id="ARBA00023002"/>
    </source>
</evidence>
<evidence type="ECO:0000256" key="26">
    <source>
        <dbReference type="ARBA" id="ARBA00048041"/>
    </source>
</evidence>
<keyword evidence="10 33" id="KW-0274">FAD</keyword>
<evidence type="ECO:0000256" key="30">
    <source>
        <dbReference type="ARBA" id="ARBA00048990"/>
    </source>
</evidence>
<keyword evidence="13" id="KW-1133">Transmembrane helix</keyword>
<evidence type="ECO:0000256" key="27">
    <source>
        <dbReference type="ARBA" id="ARBA00048088"/>
    </source>
</evidence>
<dbReference type="GO" id="GO:0016174">
    <property type="term" value="F:NAD(P)H oxidase H2O2-forming activity"/>
    <property type="evidence" value="ECO:0007669"/>
    <property type="project" value="UniProtKB-EC"/>
</dbReference>
<evidence type="ECO:0000256" key="25">
    <source>
        <dbReference type="ARBA" id="ARBA00047977"/>
    </source>
</evidence>
<dbReference type="EMBL" id="BGPR01000156">
    <property type="protein sequence ID" value="GBM00416.1"/>
    <property type="molecule type" value="Genomic_DNA"/>
</dbReference>
<evidence type="ECO:0000256" key="13">
    <source>
        <dbReference type="ARBA" id="ARBA00022989"/>
    </source>
</evidence>
<keyword evidence="14 33" id="KW-0560">Oxidoreductase</keyword>
<keyword evidence="8" id="KW-0812">Transmembrane</keyword>
<dbReference type="SUPFAM" id="SSF51905">
    <property type="entry name" value="FAD/NAD(P)-binding domain"/>
    <property type="match status" value="2"/>
</dbReference>
<keyword evidence="5" id="KW-0488">Methylation</keyword>
<comment type="function">
    <text evidence="19">Broad spectrum monooxygenase that catalyzes the oxygenation of a wide variety of nitrogen- and sulfur-containing compounds including xenobiotics. Catalyzes the S-oxygenation of hypotaurine to produce taurine, an organic osmolyte involved in cell volume regulation as well as a variety of cytoprotective and developmental processes. In vitro, catalyzes the N-oxygenation of trimethylamine (TMA) to produce trimethylamine N-oxide (TMAO) and could therefore participate to the detoxification of this compound that is generated by the action of gut microbiota from dietary precursors such as choline, choline containing compounds, betaine or L-carnitine.</text>
</comment>
<comment type="subcellular location">
    <subcellularLocation>
        <location evidence="2">Endoplasmic reticulum membrane</location>
        <topology evidence="2">Single-pass membrane protein</topology>
    </subcellularLocation>
    <subcellularLocation>
        <location evidence="3">Microsome membrane</location>
    </subcellularLocation>
</comment>
<evidence type="ECO:0000256" key="3">
    <source>
        <dbReference type="ARBA" id="ARBA00004524"/>
    </source>
</evidence>
<dbReference type="InterPro" id="IPR020946">
    <property type="entry name" value="Flavin_mOase-like"/>
</dbReference>
<sequence length="626" mass="70232">MNERSRIATSVRMSEYANKKYRSRSSSASKENKKPTSVLSRHTPGERPLAYTNAALSVETIPGTPVQPKRCSQLDNSCPDLLSATVEDAVRKVLGGSLHDLHQDVNRIQRTLSEIALKMAESKRIAIIGAGPCGLTAAKGCLEEGLDVVIYDKTDNIGGLWCYRDYDQEGLPSVMKSTVINTSKEMSAFSDFPPPAHFPNFMHNTLMFQYFKMYAEKFGVLRHVQLMTEVLEVSQSDDYEKTGRWKVTTRRMKDSVTNTKEFDGVLIATGHHTSPLVPDFPGLKSFKGSVIHTHSLKKAAGYEDKVVLVVGIGNSAVDAAVEISTVAKQVYLSTRRGAWLFQRVGPDGRPFDAAYTRRCLDAVNKVVPFRLSCWFMEHELNKRFDHAAYGLKPKHRVLSQHPTINDALPNKLLSGTVILREDIKCFTENGVVFKDDEQAIEIDAVVFATGYKIEFPLVSGDIIRVEDNNVQLYKYMFPPHLPHPSLAVMACVQVIGAVFPVAELQGRWYASLMIGKKKLPTKEIMQHDIKLKERQLKERYVSSPRHTVQVDYIPYSDELAELVGCKPDLRKIFFTDPKLFWALFNGPSLPYQYRLCGPHPWSGARAAILGYNSRVLAALNTRKSSK</sequence>
<evidence type="ECO:0000256" key="12">
    <source>
        <dbReference type="ARBA" id="ARBA00022857"/>
    </source>
</evidence>
<evidence type="ECO:0000256" key="5">
    <source>
        <dbReference type="ARBA" id="ARBA00022481"/>
    </source>
</evidence>
<comment type="caution">
    <text evidence="35">The sequence shown here is derived from an EMBL/GenBank/DDBJ whole genome shotgun (WGS) entry which is preliminary data.</text>
</comment>
<dbReference type="GO" id="GO:0050660">
    <property type="term" value="F:flavin adenine dinucleotide binding"/>
    <property type="evidence" value="ECO:0007669"/>
    <property type="project" value="InterPro"/>
</dbReference>
<evidence type="ECO:0000256" key="20">
    <source>
        <dbReference type="ARBA" id="ARBA00047338"/>
    </source>
</evidence>
<evidence type="ECO:0000256" key="19">
    <source>
        <dbReference type="ARBA" id="ARBA00045957"/>
    </source>
</evidence>
<dbReference type="InterPro" id="IPR000960">
    <property type="entry name" value="Flavin_mOase"/>
</dbReference>
<comment type="catalytic activity">
    <reaction evidence="24">
        <text>NADPH + O2 + H(+) = H2O2 + NADP(+)</text>
        <dbReference type="Rhea" id="RHEA:11260"/>
        <dbReference type="ChEBI" id="CHEBI:15378"/>
        <dbReference type="ChEBI" id="CHEBI:15379"/>
        <dbReference type="ChEBI" id="CHEBI:16240"/>
        <dbReference type="ChEBI" id="CHEBI:57783"/>
        <dbReference type="ChEBI" id="CHEBI:58349"/>
        <dbReference type="EC" id="1.6.3.1"/>
    </reaction>
    <physiologicalReaction direction="left-to-right" evidence="24">
        <dbReference type="Rhea" id="RHEA:11261"/>
    </physiologicalReaction>
</comment>
<comment type="catalytic activity">
    <reaction evidence="22">
        <text>heptan-2-one + NADPH + O2 + H(+) = pentyl acetate + NADP(+) + H2O</text>
        <dbReference type="Rhea" id="RHEA:54836"/>
        <dbReference type="ChEBI" id="CHEBI:5672"/>
        <dbReference type="ChEBI" id="CHEBI:15377"/>
        <dbReference type="ChEBI" id="CHEBI:15378"/>
        <dbReference type="ChEBI" id="CHEBI:15379"/>
        <dbReference type="ChEBI" id="CHEBI:57783"/>
        <dbReference type="ChEBI" id="CHEBI:58349"/>
        <dbReference type="ChEBI" id="CHEBI:87362"/>
    </reaction>
    <physiologicalReaction direction="left-to-right" evidence="22">
        <dbReference type="Rhea" id="RHEA:54837"/>
    </physiologicalReaction>
</comment>
<keyword evidence="15 33" id="KW-0503">Monooxygenase</keyword>
<evidence type="ECO:0000256" key="1">
    <source>
        <dbReference type="ARBA" id="ARBA00001974"/>
    </source>
</evidence>
<evidence type="ECO:0000256" key="6">
    <source>
        <dbReference type="ARBA" id="ARBA00022553"/>
    </source>
</evidence>
<dbReference type="GO" id="GO:0004499">
    <property type="term" value="F:N,N-dimethylaniline monooxygenase activity"/>
    <property type="evidence" value="ECO:0007669"/>
    <property type="project" value="InterPro"/>
</dbReference>
<dbReference type="InterPro" id="IPR036188">
    <property type="entry name" value="FAD/NAD-bd_sf"/>
</dbReference>
<comment type="cofactor">
    <cofactor evidence="1 33">
        <name>FAD</name>
        <dbReference type="ChEBI" id="CHEBI:57692"/>
    </cofactor>
</comment>
<evidence type="ECO:0000256" key="31">
    <source>
        <dbReference type="ARBA" id="ARBA00049443"/>
    </source>
</evidence>
<comment type="catalytic activity">
    <reaction evidence="32">
        <text>octan-3-one + NADPH + O2 + H(+) = pentyl propanoate + NADP(+) + H2O</text>
        <dbReference type="Rhea" id="RHEA:54840"/>
        <dbReference type="ChEBI" id="CHEBI:15377"/>
        <dbReference type="ChEBI" id="CHEBI:15378"/>
        <dbReference type="ChEBI" id="CHEBI:15379"/>
        <dbReference type="ChEBI" id="CHEBI:57783"/>
        <dbReference type="ChEBI" id="CHEBI:58349"/>
        <dbReference type="ChEBI" id="CHEBI:80946"/>
        <dbReference type="ChEBI" id="CHEBI:87373"/>
    </reaction>
    <physiologicalReaction direction="left-to-right" evidence="32">
        <dbReference type="Rhea" id="RHEA:54841"/>
    </physiologicalReaction>
</comment>
<comment type="catalytic activity">
    <reaction evidence="28">
        <text>octan-3-one + NADPH + O2 + H(+) = ethyl hexanoate + NADP(+) + H2O</text>
        <dbReference type="Rhea" id="RHEA:54856"/>
        <dbReference type="ChEBI" id="CHEBI:15377"/>
        <dbReference type="ChEBI" id="CHEBI:15378"/>
        <dbReference type="ChEBI" id="CHEBI:15379"/>
        <dbReference type="ChEBI" id="CHEBI:57783"/>
        <dbReference type="ChEBI" id="CHEBI:58349"/>
        <dbReference type="ChEBI" id="CHEBI:80946"/>
        <dbReference type="ChEBI" id="CHEBI:86055"/>
    </reaction>
    <physiologicalReaction direction="left-to-right" evidence="28">
        <dbReference type="Rhea" id="RHEA:54857"/>
    </physiologicalReaction>
</comment>
<keyword evidence="11" id="KW-0492">Microsome</keyword>
<evidence type="ECO:0000256" key="2">
    <source>
        <dbReference type="ARBA" id="ARBA00004389"/>
    </source>
</evidence>
<keyword evidence="9" id="KW-0256">Endoplasmic reticulum</keyword>
<dbReference type="EC" id="1.-.-.-" evidence="33"/>
<evidence type="ECO:0000256" key="24">
    <source>
        <dbReference type="ARBA" id="ARBA00047864"/>
    </source>
</evidence>
<feature type="region of interest" description="Disordered" evidence="34">
    <location>
        <begin position="1"/>
        <end position="46"/>
    </location>
</feature>
<dbReference type="InterPro" id="IPR050346">
    <property type="entry name" value="FMO-like"/>
</dbReference>
<dbReference type="GO" id="GO:0005789">
    <property type="term" value="C:endoplasmic reticulum membrane"/>
    <property type="evidence" value="ECO:0007669"/>
    <property type="project" value="UniProtKB-SubCell"/>
</dbReference>
<dbReference type="OrthoDB" id="6410539at2759"/>
<evidence type="ECO:0000256" key="10">
    <source>
        <dbReference type="ARBA" id="ARBA00022827"/>
    </source>
</evidence>
<keyword evidence="17" id="KW-0472">Membrane</keyword>
<evidence type="ECO:0000256" key="9">
    <source>
        <dbReference type="ARBA" id="ARBA00022824"/>
    </source>
</evidence>
<evidence type="ECO:0000256" key="17">
    <source>
        <dbReference type="ARBA" id="ARBA00023136"/>
    </source>
</evidence>
<dbReference type="PRINTS" id="PR00370">
    <property type="entry name" value="FMOXYGENASE"/>
</dbReference>
<dbReference type="PRINTS" id="PR01125">
    <property type="entry name" value="FMOXYGENASE5"/>
</dbReference>
<dbReference type="GO" id="GO:0047822">
    <property type="term" value="F:hypotaurine monooxygenase activity"/>
    <property type="evidence" value="ECO:0007669"/>
    <property type="project" value="RHEA"/>
</dbReference>
<evidence type="ECO:0000256" key="18">
    <source>
        <dbReference type="ARBA" id="ARBA00045722"/>
    </source>
</evidence>
<keyword evidence="36" id="KW-1185">Reference proteome</keyword>
<dbReference type="AlphaFoldDB" id="A0A4Y2C964"/>
<comment type="catalytic activity">
    <reaction evidence="26">
        <text>hypotaurine + NADPH + O2 + H(+) = taurine + NADP(+) + H2O</text>
        <dbReference type="Rhea" id="RHEA:69819"/>
        <dbReference type="ChEBI" id="CHEBI:15377"/>
        <dbReference type="ChEBI" id="CHEBI:15378"/>
        <dbReference type="ChEBI" id="CHEBI:15379"/>
        <dbReference type="ChEBI" id="CHEBI:57783"/>
        <dbReference type="ChEBI" id="CHEBI:57853"/>
        <dbReference type="ChEBI" id="CHEBI:58349"/>
        <dbReference type="ChEBI" id="CHEBI:507393"/>
        <dbReference type="EC" id="1.14.13.8"/>
    </reaction>
    <physiologicalReaction direction="left-to-right" evidence="26">
        <dbReference type="Rhea" id="RHEA:69820"/>
    </physiologicalReaction>
</comment>
<dbReference type="Pfam" id="PF00743">
    <property type="entry name" value="FMO-like"/>
    <property type="match status" value="1"/>
</dbReference>
<keyword evidence="7 33" id="KW-0285">Flavoprotein</keyword>
<comment type="catalytic activity">
    <reaction evidence="29">
        <text>(2E)-geranial + NADPH + O2 + H(+) = (1E)-2,6-dimethylhepta-1,5-dien-1-yl formate + NADP(+) + H2O</text>
        <dbReference type="Rhea" id="RHEA:54860"/>
        <dbReference type="ChEBI" id="CHEBI:15377"/>
        <dbReference type="ChEBI" id="CHEBI:15378"/>
        <dbReference type="ChEBI" id="CHEBI:15379"/>
        <dbReference type="ChEBI" id="CHEBI:16980"/>
        <dbReference type="ChEBI" id="CHEBI:57783"/>
        <dbReference type="ChEBI" id="CHEBI:58349"/>
        <dbReference type="ChEBI" id="CHEBI:138375"/>
    </reaction>
    <physiologicalReaction direction="left-to-right" evidence="29">
        <dbReference type="Rhea" id="RHEA:54861"/>
    </physiologicalReaction>
</comment>
<gene>
    <name evidence="35" type="primary">Fmo5_6</name>
    <name evidence="35" type="ORF">AVEN_179227_1</name>
</gene>
<comment type="catalytic activity">
    <reaction evidence="20">
        <text>hypotaurine + NADH + O2 + H(+) = taurine + NAD(+) + H2O</text>
        <dbReference type="Rhea" id="RHEA:74111"/>
        <dbReference type="ChEBI" id="CHEBI:15377"/>
        <dbReference type="ChEBI" id="CHEBI:15378"/>
        <dbReference type="ChEBI" id="CHEBI:15379"/>
        <dbReference type="ChEBI" id="CHEBI:57540"/>
        <dbReference type="ChEBI" id="CHEBI:57853"/>
        <dbReference type="ChEBI" id="CHEBI:57945"/>
        <dbReference type="ChEBI" id="CHEBI:507393"/>
        <dbReference type="EC" id="1.14.13.8"/>
    </reaction>
    <physiologicalReaction direction="left-to-right" evidence="20">
        <dbReference type="Rhea" id="RHEA:74112"/>
    </physiologicalReaction>
</comment>
<comment type="catalytic activity">
    <reaction evidence="30">
        <text>heptan-4-one + NADPH + O2 + H(+) = propyl butanoate + NADP(+) + H2O</text>
        <dbReference type="Rhea" id="RHEA:54852"/>
        <dbReference type="ChEBI" id="CHEBI:15377"/>
        <dbReference type="ChEBI" id="CHEBI:15378"/>
        <dbReference type="ChEBI" id="CHEBI:15379"/>
        <dbReference type="ChEBI" id="CHEBI:57783"/>
        <dbReference type="ChEBI" id="CHEBI:58349"/>
        <dbReference type="ChEBI" id="CHEBI:89484"/>
        <dbReference type="ChEBI" id="CHEBI:89719"/>
    </reaction>
    <physiologicalReaction direction="left-to-right" evidence="30">
        <dbReference type="Rhea" id="RHEA:54853"/>
    </physiologicalReaction>
</comment>
<evidence type="ECO:0000313" key="35">
    <source>
        <dbReference type="EMBL" id="GBM00416.1"/>
    </source>
</evidence>
<evidence type="ECO:0000256" key="22">
    <source>
        <dbReference type="ARBA" id="ARBA00047574"/>
    </source>
</evidence>
<evidence type="ECO:0000256" key="4">
    <source>
        <dbReference type="ARBA" id="ARBA00009183"/>
    </source>
</evidence>
<evidence type="ECO:0000256" key="34">
    <source>
        <dbReference type="SAM" id="MobiDB-lite"/>
    </source>
</evidence>
<evidence type="ECO:0000256" key="32">
    <source>
        <dbReference type="ARBA" id="ARBA00049475"/>
    </source>
</evidence>